<dbReference type="AlphaFoldDB" id="A0A3Y0J620"/>
<evidence type="ECO:0000313" key="2">
    <source>
        <dbReference type="EMBL" id="ECR2659055.1"/>
    </source>
</evidence>
<accession>A0A3Y0J620</accession>
<protein>
    <submittedName>
        <fullName evidence="2">Type I toxin-antitoxin system SymE family toxin</fullName>
    </submittedName>
</protein>
<dbReference type="EMBL" id="DAAOCV010000013">
    <property type="protein sequence ID" value="HAD2522544.1"/>
    <property type="molecule type" value="Genomic_DNA"/>
</dbReference>
<reference evidence="2" key="3">
    <citation type="submission" date="2019-09" db="EMBL/GenBank/DDBJ databases">
        <authorList>
            <person name="Ashton P.M."/>
            <person name="Dallman T."/>
            <person name="Nair S."/>
            <person name="De Pinna E."/>
            <person name="Peters T."/>
            <person name="Grant K."/>
        </authorList>
    </citation>
    <scope>NUCLEOTIDE SEQUENCE</scope>
    <source>
        <strain evidence="2">797590</strain>
        <strain evidence="3">802759</strain>
    </source>
</reference>
<dbReference type="GO" id="GO:0016070">
    <property type="term" value="P:RNA metabolic process"/>
    <property type="evidence" value="ECO:0007669"/>
    <property type="project" value="InterPro"/>
</dbReference>
<evidence type="ECO:0000313" key="5">
    <source>
        <dbReference type="EMBL" id="HAD2195613.1"/>
    </source>
</evidence>
<dbReference type="EMBL" id="AAKFGN010000008">
    <property type="protein sequence ID" value="ECR2659055.1"/>
    <property type="molecule type" value="Genomic_DNA"/>
</dbReference>
<evidence type="ECO:0000313" key="8">
    <source>
        <dbReference type="EMBL" id="HAD2403685.1"/>
    </source>
</evidence>
<reference evidence="4" key="1">
    <citation type="journal article" date="2018" name="Genome Biol.">
        <title>SKESA: strategic k-mer extension for scrupulous assemblies.</title>
        <authorList>
            <person name="Souvorov A."/>
            <person name="Agarwala R."/>
            <person name="Lipman D.J."/>
        </authorList>
    </citation>
    <scope>NUCLEOTIDE SEQUENCE</scope>
    <source>
        <strain evidence="4">Salmonella enterica subsp. enterica</strain>
    </source>
</reference>
<evidence type="ECO:0000313" key="3">
    <source>
        <dbReference type="EMBL" id="ECW0165244.1"/>
    </source>
</evidence>
<evidence type="ECO:0000313" key="6">
    <source>
        <dbReference type="EMBL" id="HAD2280492.1"/>
    </source>
</evidence>
<proteinExistence type="predicted"/>
<reference evidence="4" key="2">
    <citation type="submission" date="2019-01" db="EMBL/GenBank/DDBJ databases">
        <authorList>
            <consortium name="NCBI Pathogen Detection Project"/>
        </authorList>
    </citation>
    <scope>NUCLEOTIDE SEQUENCE</scope>
    <source>
        <strain evidence="4">Salmonella enterica subsp. enterica</strain>
    </source>
</reference>
<evidence type="ECO:0000313" key="9">
    <source>
        <dbReference type="EMBL" id="HAD2522544.1"/>
    </source>
</evidence>
<dbReference type="EMBL" id="DAAOAI010000012">
    <property type="protein sequence ID" value="HAD2190886.1"/>
    <property type="molecule type" value="Genomic_DNA"/>
</dbReference>
<dbReference type="EMBL" id="DAAOAH010000012">
    <property type="protein sequence ID" value="HAD2195613.1"/>
    <property type="molecule type" value="Genomic_DNA"/>
</dbReference>
<dbReference type="EMBL" id="DAAOBH010000012">
    <property type="protein sequence ID" value="HAD2308909.1"/>
    <property type="molecule type" value="Genomic_DNA"/>
</dbReference>
<dbReference type="GO" id="GO:0016788">
    <property type="term" value="F:hydrolase activity, acting on ester bonds"/>
    <property type="evidence" value="ECO:0007669"/>
    <property type="project" value="InterPro"/>
</dbReference>
<dbReference type="EMBL" id="DAAOCB010000013">
    <property type="protein sequence ID" value="HAD2403685.1"/>
    <property type="molecule type" value="Genomic_DNA"/>
</dbReference>
<dbReference type="Pfam" id="PF08845">
    <property type="entry name" value="SymE_toxin"/>
    <property type="match status" value="1"/>
</dbReference>
<dbReference type="EMBL" id="DAAOBA010000013">
    <property type="protein sequence ID" value="HAD2280492.1"/>
    <property type="molecule type" value="Genomic_DNA"/>
</dbReference>
<sequence length="107" mass="12139">MPDFTHCEFYSRVEGRSVRLCGEWMPQAGFINGVPVKIRVMKDCIVITLQNTRELLGCIEGMGVTYINQRNVKAWLKDFPGALNDTGDIPVMSRDLQCITTNCRFAH</sequence>
<comment type="caution">
    <text evidence="2">The sequence shown here is derived from an EMBL/GenBank/DDBJ whole genome shotgun (WGS) entry which is preliminary data.</text>
</comment>
<dbReference type="InterPro" id="IPR014944">
    <property type="entry name" value="Toxin_SymE-like"/>
</dbReference>
<feature type="domain" description="Toxin SymE-like" evidence="1">
    <location>
        <begin position="17"/>
        <end position="48"/>
    </location>
</feature>
<evidence type="ECO:0000259" key="1">
    <source>
        <dbReference type="Pfam" id="PF08845"/>
    </source>
</evidence>
<dbReference type="EMBL" id="DAAOFU010000011">
    <property type="protein sequence ID" value="HAD2887689.1"/>
    <property type="molecule type" value="Genomic_DNA"/>
</dbReference>
<evidence type="ECO:0000313" key="7">
    <source>
        <dbReference type="EMBL" id="HAD2308909.1"/>
    </source>
</evidence>
<evidence type="ECO:0000313" key="4">
    <source>
        <dbReference type="EMBL" id="HAD2190886.1"/>
    </source>
</evidence>
<evidence type="ECO:0000313" key="10">
    <source>
        <dbReference type="EMBL" id="HAD2887689.1"/>
    </source>
</evidence>
<dbReference type="GO" id="GO:0005737">
    <property type="term" value="C:cytoplasm"/>
    <property type="evidence" value="ECO:0007669"/>
    <property type="project" value="InterPro"/>
</dbReference>
<dbReference type="EMBL" id="AAKUZR010000010">
    <property type="protein sequence ID" value="ECW0165244.1"/>
    <property type="molecule type" value="Genomic_DNA"/>
</dbReference>
<gene>
    <name evidence="2" type="ORF">F1J57_09700</name>
    <name evidence="3" type="ORF">F3E75_10315</name>
    <name evidence="4" type="ORF">G1G64_13030</name>
    <name evidence="7" type="ORF">G1G67_13185</name>
    <name evidence="5" type="ORF">G1G69_13185</name>
    <name evidence="6" type="ORF">G1G74_13995</name>
    <name evidence="8" type="ORF">G1G83_14295</name>
    <name evidence="10" type="ORF">G1H25_12640</name>
    <name evidence="9" type="ORF">G1H50_14975</name>
</gene>
<dbReference type="RefSeq" id="WP_072073180.1">
    <property type="nucleotide sequence ID" value="NZ_CP129109.1"/>
</dbReference>
<name>A0A3Y0J620_SALET</name>
<organism evidence="2">
    <name type="scientific">Salmonella enterica I</name>
    <dbReference type="NCBI Taxonomy" id="59201"/>
    <lineage>
        <taxon>Bacteria</taxon>
        <taxon>Pseudomonadati</taxon>
        <taxon>Pseudomonadota</taxon>
        <taxon>Gammaproteobacteria</taxon>
        <taxon>Enterobacterales</taxon>
        <taxon>Enterobacteriaceae</taxon>
        <taxon>Salmonella</taxon>
    </lineage>
</organism>
<dbReference type="GO" id="GO:0003723">
    <property type="term" value="F:RNA binding"/>
    <property type="evidence" value="ECO:0007669"/>
    <property type="project" value="InterPro"/>
</dbReference>